<evidence type="ECO:0000313" key="5">
    <source>
        <dbReference type="Proteomes" id="UP001595773"/>
    </source>
</evidence>
<dbReference type="PANTHER" id="PTHR42976">
    <property type="entry name" value="BIFUNCTIONAL CHITINASE/LYSOZYME-RELATED"/>
    <property type="match status" value="1"/>
</dbReference>
<dbReference type="EMBL" id="JBHSCQ010000017">
    <property type="protein sequence ID" value="MFC4266206.1"/>
    <property type="molecule type" value="Genomic_DNA"/>
</dbReference>
<dbReference type="InterPro" id="IPR052750">
    <property type="entry name" value="GH18_Chitinase"/>
</dbReference>
<dbReference type="Proteomes" id="UP001595773">
    <property type="component" value="Unassembled WGS sequence"/>
</dbReference>
<dbReference type="CDD" id="cd06543">
    <property type="entry name" value="GH18_PF-ChiA-like"/>
    <property type="match status" value="1"/>
</dbReference>
<dbReference type="Gene3D" id="3.20.20.80">
    <property type="entry name" value="Glycosidases"/>
    <property type="match status" value="1"/>
</dbReference>
<keyword evidence="2" id="KW-1133">Transmembrane helix</keyword>
<evidence type="ECO:0000259" key="3">
    <source>
        <dbReference type="SMART" id="SM00495"/>
    </source>
</evidence>
<reference evidence="5" key="1">
    <citation type="journal article" date="2019" name="Int. J. Syst. Evol. Microbiol.">
        <title>The Global Catalogue of Microorganisms (GCM) 10K type strain sequencing project: providing services to taxonomists for standard genome sequencing and annotation.</title>
        <authorList>
            <consortium name="The Broad Institute Genomics Platform"/>
            <consortium name="The Broad Institute Genome Sequencing Center for Infectious Disease"/>
            <person name="Wu L."/>
            <person name="Ma J."/>
        </authorList>
    </citation>
    <scope>NUCLEOTIDE SEQUENCE [LARGE SCALE GENOMIC DNA]</scope>
    <source>
        <strain evidence="5">CGMCC 1.10698</strain>
    </source>
</reference>
<gene>
    <name evidence="4" type="ORF">ACFOW9_11395</name>
</gene>
<accession>A0ABV8R1E8</accession>
<name>A0ABV8R1E8_9MICC</name>
<evidence type="ECO:0000313" key="4">
    <source>
        <dbReference type="EMBL" id="MFC4266206.1"/>
    </source>
</evidence>
<dbReference type="CDD" id="cd12215">
    <property type="entry name" value="ChiC_BD"/>
    <property type="match status" value="2"/>
</dbReference>
<evidence type="ECO:0000256" key="1">
    <source>
        <dbReference type="ARBA" id="ARBA00022801"/>
    </source>
</evidence>
<dbReference type="Pfam" id="PF02839">
    <property type="entry name" value="CBM_5_12"/>
    <property type="match status" value="1"/>
</dbReference>
<keyword evidence="2" id="KW-0812">Transmembrane</keyword>
<feature type="domain" description="Chitin-binding type-3" evidence="3">
    <location>
        <begin position="463"/>
        <end position="511"/>
    </location>
</feature>
<dbReference type="InterPro" id="IPR017853">
    <property type="entry name" value="GH"/>
</dbReference>
<keyword evidence="1" id="KW-0378">Hydrolase</keyword>
<keyword evidence="2" id="KW-0472">Membrane</keyword>
<dbReference type="InterPro" id="IPR036573">
    <property type="entry name" value="CBM_sf_5/12"/>
</dbReference>
<keyword evidence="5" id="KW-1185">Reference proteome</keyword>
<dbReference type="InterPro" id="IPR003610">
    <property type="entry name" value="CBM5/12"/>
</dbReference>
<comment type="caution">
    <text evidence="4">The sequence shown here is derived from an EMBL/GenBank/DDBJ whole genome shotgun (WGS) entry which is preliminary data.</text>
</comment>
<organism evidence="4 5">
    <name type="scientific">Arthrobacter cryoconiti</name>
    <dbReference type="NCBI Taxonomy" id="748907"/>
    <lineage>
        <taxon>Bacteria</taxon>
        <taxon>Bacillati</taxon>
        <taxon>Actinomycetota</taxon>
        <taxon>Actinomycetes</taxon>
        <taxon>Micrococcales</taxon>
        <taxon>Micrococcaceae</taxon>
        <taxon>Arthrobacter</taxon>
    </lineage>
</organism>
<dbReference type="RefSeq" id="WP_230067028.1">
    <property type="nucleotide sequence ID" value="NZ_BAABLL010000008.1"/>
</dbReference>
<dbReference type="PANTHER" id="PTHR42976:SF1">
    <property type="entry name" value="GH18 DOMAIN-CONTAINING PROTEIN-RELATED"/>
    <property type="match status" value="1"/>
</dbReference>
<feature type="domain" description="Chitin-binding type-3" evidence="3">
    <location>
        <begin position="395"/>
        <end position="443"/>
    </location>
</feature>
<feature type="transmembrane region" description="Helical" evidence="2">
    <location>
        <begin position="12"/>
        <end position="33"/>
    </location>
</feature>
<proteinExistence type="predicted"/>
<protein>
    <submittedName>
        <fullName evidence="4">Chitinase</fullName>
    </submittedName>
</protein>
<dbReference type="SUPFAM" id="SSF51445">
    <property type="entry name" value="(Trans)glycosidases"/>
    <property type="match status" value="1"/>
</dbReference>
<evidence type="ECO:0000256" key="2">
    <source>
        <dbReference type="SAM" id="Phobius"/>
    </source>
</evidence>
<dbReference type="SMART" id="SM00495">
    <property type="entry name" value="ChtBD3"/>
    <property type="match status" value="2"/>
</dbReference>
<dbReference type="Gene3D" id="2.10.10.20">
    <property type="entry name" value="Carbohydrate-binding module superfamily 5/12"/>
    <property type="match status" value="2"/>
</dbReference>
<dbReference type="SUPFAM" id="SSF51055">
    <property type="entry name" value="Carbohydrate binding domain"/>
    <property type="match status" value="2"/>
</dbReference>
<sequence>MSKRFPGRKLSFVRLTIMVVAIAVVAGAGLVGWNRFQDAQAAAASPSIFAGYVDVTATPTYAFESPVSPQAKSVVLSFVVADHSNPCEPSWGGAYGLDAAAQSLDLERRAARLVQQGGHVAVSFGGQANDELATVCTDPGKLATAYSDVVQRYDLDTIDLDIEGSALENVASIQRRAVAIAALQKERLQQKKPLAVWLTLPVDPNGLTAAGRAAVDHTLAAGVELAGVNIMTMDYGSSKNPTETMLAASIRAAEAAQVQVGQAYKDHGTPLGAESVWRKIGLTPMIGQNDVKDEIFTLADAAGLQRFAVEKGVGKMSMWSLNRDATCSPNYPDVTRVSDGCSGVEQGSALFSEVLGAGLLPGTAASAQATAGENSTAKAQMTQTPVVDDPATSPYVIWNESSAYVGGDRVVWRRNVYEAKWWTRGDIPDNPVLAAGSTPWQLIGPVLPGDKPAPTVTVPDGAFPAWAETTVYHQGDRVLFDGHVFEAKWWTRMDSPEAALQGSSNSPWLQLKNDAVEKLLNAASK</sequence>